<dbReference type="Gramene" id="GBG72637">
    <property type="protein sequence ID" value="GBG72637"/>
    <property type="gene ID" value="CBR_g12211"/>
</dbReference>
<feature type="transmembrane region" description="Helical" evidence="1">
    <location>
        <begin position="51"/>
        <end position="69"/>
    </location>
</feature>
<sequence>MVWGDVLFSSNRIMINQPGEICPTVVVKPGGSVYVFSPLKYMIQREVMTRFPVFSLLLSVLCDAVLVVYCRLYTSCSSHNLLFSLSLSFVFLLPILSAPLYPGHHVTRSEQNILSSASPSAGHGFMLFDPVVILVSAFQTLPLPFLYSDPPKALVRHVHFDVVGGLWFCGVFSY</sequence>
<protein>
    <submittedName>
        <fullName evidence="2">Uncharacterized protein</fullName>
    </submittedName>
</protein>
<name>A0A388KRG8_CHABU</name>
<proteinExistence type="predicted"/>
<comment type="caution">
    <text evidence="2">The sequence shown here is derived from an EMBL/GenBank/DDBJ whole genome shotgun (WGS) entry which is preliminary data.</text>
</comment>
<keyword evidence="1" id="KW-0812">Transmembrane</keyword>
<dbReference type="Proteomes" id="UP000265515">
    <property type="component" value="Unassembled WGS sequence"/>
</dbReference>
<keyword evidence="1" id="KW-1133">Transmembrane helix</keyword>
<dbReference type="AlphaFoldDB" id="A0A388KRG8"/>
<feature type="transmembrane region" description="Helical" evidence="1">
    <location>
        <begin position="121"/>
        <end position="147"/>
    </location>
</feature>
<evidence type="ECO:0000256" key="1">
    <source>
        <dbReference type="SAM" id="Phobius"/>
    </source>
</evidence>
<evidence type="ECO:0000313" key="3">
    <source>
        <dbReference type="Proteomes" id="UP000265515"/>
    </source>
</evidence>
<accession>A0A388KRG8</accession>
<gene>
    <name evidence="2" type="ORF">CBR_g12211</name>
</gene>
<feature type="transmembrane region" description="Helical" evidence="1">
    <location>
        <begin position="81"/>
        <end position="101"/>
    </location>
</feature>
<organism evidence="2 3">
    <name type="scientific">Chara braunii</name>
    <name type="common">Braun's stonewort</name>
    <dbReference type="NCBI Taxonomy" id="69332"/>
    <lineage>
        <taxon>Eukaryota</taxon>
        <taxon>Viridiplantae</taxon>
        <taxon>Streptophyta</taxon>
        <taxon>Charophyceae</taxon>
        <taxon>Charales</taxon>
        <taxon>Characeae</taxon>
        <taxon>Chara</taxon>
    </lineage>
</organism>
<keyword evidence="1" id="KW-0472">Membrane</keyword>
<evidence type="ECO:0000313" key="2">
    <source>
        <dbReference type="EMBL" id="GBG72637.1"/>
    </source>
</evidence>
<dbReference type="EMBL" id="BFEA01000169">
    <property type="protein sequence ID" value="GBG72637.1"/>
    <property type="molecule type" value="Genomic_DNA"/>
</dbReference>
<keyword evidence="3" id="KW-1185">Reference proteome</keyword>
<reference evidence="2 3" key="1">
    <citation type="journal article" date="2018" name="Cell">
        <title>The Chara Genome: Secondary Complexity and Implications for Plant Terrestrialization.</title>
        <authorList>
            <person name="Nishiyama T."/>
            <person name="Sakayama H."/>
            <person name="Vries J.D."/>
            <person name="Buschmann H."/>
            <person name="Saint-Marcoux D."/>
            <person name="Ullrich K.K."/>
            <person name="Haas F.B."/>
            <person name="Vanderstraeten L."/>
            <person name="Becker D."/>
            <person name="Lang D."/>
            <person name="Vosolsobe S."/>
            <person name="Rombauts S."/>
            <person name="Wilhelmsson P.K.I."/>
            <person name="Janitza P."/>
            <person name="Kern R."/>
            <person name="Heyl A."/>
            <person name="Rumpler F."/>
            <person name="Villalobos L.I.A.C."/>
            <person name="Clay J.M."/>
            <person name="Skokan R."/>
            <person name="Toyoda A."/>
            <person name="Suzuki Y."/>
            <person name="Kagoshima H."/>
            <person name="Schijlen E."/>
            <person name="Tajeshwar N."/>
            <person name="Catarino B."/>
            <person name="Hetherington A.J."/>
            <person name="Saltykova A."/>
            <person name="Bonnot C."/>
            <person name="Breuninger H."/>
            <person name="Symeonidi A."/>
            <person name="Radhakrishnan G.V."/>
            <person name="Van Nieuwerburgh F."/>
            <person name="Deforce D."/>
            <person name="Chang C."/>
            <person name="Karol K.G."/>
            <person name="Hedrich R."/>
            <person name="Ulvskov P."/>
            <person name="Glockner G."/>
            <person name="Delwiche C.F."/>
            <person name="Petrasek J."/>
            <person name="Van de Peer Y."/>
            <person name="Friml J."/>
            <person name="Beilby M."/>
            <person name="Dolan L."/>
            <person name="Kohara Y."/>
            <person name="Sugano S."/>
            <person name="Fujiyama A."/>
            <person name="Delaux P.-M."/>
            <person name="Quint M."/>
            <person name="TheiBen G."/>
            <person name="Hagemann M."/>
            <person name="Harholt J."/>
            <person name="Dunand C."/>
            <person name="Zachgo S."/>
            <person name="Langdale J."/>
            <person name="Maumus F."/>
            <person name="Straeten D.V.D."/>
            <person name="Gould S.B."/>
            <person name="Rensing S.A."/>
        </authorList>
    </citation>
    <scope>NUCLEOTIDE SEQUENCE [LARGE SCALE GENOMIC DNA]</scope>
    <source>
        <strain evidence="2 3">S276</strain>
    </source>
</reference>